<dbReference type="Gene3D" id="3.40.605.10">
    <property type="entry name" value="Aldehyde Dehydrogenase, Chain A, domain 1"/>
    <property type="match status" value="1"/>
</dbReference>
<evidence type="ECO:0000256" key="1">
    <source>
        <dbReference type="ARBA" id="ARBA00023002"/>
    </source>
</evidence>
<organism evidence="3 4">
    <name type="scientific">Methylopila jiangsuensis</name>
    <dbReference type="NCBI Taxonomy" id="586230"/>
    <lineage>
        <taxon>Bacteria</taxon>
        <taxon>Pseudomonadati</taxon>
        <taxon>Pseudomonadota</taxon>
        <taxon>Alphaproteobacteria</taxon>
        <taxon>Hyphomicrobiales</taxon>
        <taxon>Methylopilaceae</taxon>
        <taxon>Methylopila</taxon>
    </lineage>
</organism>
<dbReference type="InterPro" id="IPR016162">
    <property type="entry name" value="Ald_DH_N"/>
</dbReference>
<accession>A0A9W6JE56</accession>
<dbReference type="PANTHER" id="PTHR11699">
    <property type="entry name" value="ALDEHYDE DEHYDROGENASE-RELATED"/>
    <property type="match status" value="1"/>
</dbReference>
<reference evidence="3" key="1">
    <citation type="journal article" date="2014" name="Int. J. Syst. Evol. Microbiol.">
        <title>Complete genome sequence of Corynebacterium casei LMG S-19264T (=DSM 44701T), isolated from a smear-ripened cheese.</title>
        <authorList>
            <consortium name="US DOE Joint Genome Institute (JGI-PGF)"/>
            <person name="Walter F."/>
            <person name="Albersmeier A."/>
            <person name="Kalinowski J."/>
            <person name="Ruckert C."/>
        </authorList>
    </citation>
    <scope>NUCLEOTIDE SEQUENCE</scope>
    <source>
        <strain evidence="3">VKM B-2555</strain>
    </source>
</reference>
<keyword evidence="4" id="KW-1185">Reference proteome</keyword>
<dbReference type="SUPFAM" id="SSF53720">
    <property type="entry name" value="ALDH-like"/>
    <property type="match status" value="1"/>
</dbReference>
<evidence type="ECO:0000313" key="3">
    <source>
        <dbReference type="EMBL" id="GLK75322.1"/>
    </source>
</evidence>
<dbReference type="Gene3D" id="3.40.309.10">
    <property type="entry name" value="Aldehyde Dehydrogenase, Chain A, domain 2"/>
    <property type="match status" value="1"/>
</dbReference>
<dbReference type="GO" id="GO:0016620">
    <property type="term" value="F:oxidoreductase activity, acting on the aldehyde or oxo group of donors, NAD or NADP as acceptor"/>
    <property type="evidence" value="ECO:0007669"/>
    <property type="project" value="InterPro"/>
</dbReference>
<dbReference type="RefSeq" id="WP_271203280.1">
    <property type="nucleotide sequence ID" value="NZ_BSFK01000005.1"/>
</dbReference>
<dbReference type="EMBL" id="BSFK01000005">
    <property type="protein sequence ID" value="GLK75322.1"/>
    <property type="molecule type" value="Genomic_DNA"/>
</dbReference>
<comment type="caution">
    <text evidence="3">The sequence shown here is derived from an EMBL/GenBank/DDBJ whole genome shotgun (WGS) entry which is preliminary data.</text>
</comment>
<feature type="domain" description="Aldehyde dehydrogenase" evidence="2">
    <location>
        <begin position="15"/>
        <end position="277"/>
    </location>
</feature>
<dbReference type="InterPro" id="IPR016161">
    <property type="entry name" value="Ald_DH/histidinol_DH"/>
</dbReference>
<evidence type="ECO:0000259" key="2">
    <source>
        <dbReference type="Pfam" id="PF00171"/>
    </source>
</evidence>
<name>A0A9W6JE56_9HYPH</name>
<evidence type="ECO:0000313" key="4">
    <source>
        <dbReference type="Proteomes" id="UP001143364"/>
    </source>
</evidence>
<sequence>MTLAPAADSRDDPPSAIAELVTAARAAQGLVAHWPQDRIDVAVAAVGWRLSEPETARRLTEQACAETGFGAAEDSRAQLLRRVHGVLNDLHGVTTLGLFDADPARGLRRYAKPIGVIGVVTPATAPISAIAVNALNAVKTRNAAIFCPNPGVRAAARAAVEVVRAALTEAGAPADLVQIVAEPDRFQVRELAEAVDLVIATGGVDTVRRAASAGRPAYAAGPGNAVIVIDETADLDRAADAIMAGKTFDNGTSCSAESCLVVEASVEPAFRAAMEARGAHVCDAAEGLRLRRAVWPDGRLARAAVGRPAARIAALARIRAPKTTRALAAALAEPLENDPLCGEKLSPVLGLIAYSGFDQAVALTRRLTAISGPGHSCGVHTARPERAEQLAEAVEVSRVMVNQSTGFGNSGDAGNGMPFTTTIACGSWGRGATNENVHWRHFLNYTWVSEPVARPWLSMDDLTAPYRTAHPAPDA</sequence>
<dbReference type="InterPro" id="IPR015590">
    <property type="entry name" value="Aldehyde_DH_dom"/>
</dbReference>
<dbReference type="Pfam" id="PF00171">
    <property type="entry name" value="Aldedh"/>
    <property type="match status" value="1"/>
</dbReference>
<protein>
    <recommendedName>
        <fullName evidence="2">Aldehyde dehydrogenase domain-containing protein</fullName>
    </recommendedName>
</protein>
<reference evidence="3" key="2">
    <citation type="submission" date="2023-01" db="EMBL/GenBank/DDBJ databases">
        <authorList>
            <person name="Sun Q."/>
            <person name="Evtushenko L."/>
        </authorList>
    </citation>
    <scope>NUCLEOTIDE SEQUENCE</scope>
    <source>
        <strain evidence="3">VKM B-2555</strain>
    </source>
</reference>
<proteinExistence type="predicted"/>
<dbReference type="AlphaFoldDB" id="A0A9W6JE56"/>
<dbReference type="Proteomes" id="UP001143364">
    <property type="component" value="Unassembled WGS sequence"/>
</dbReference>
<dbReference type="InterPro" id="IPR016163">
    <property type="entry name" value="Ald_DH_C"/>
</dbReference>
<keyword evidence="1" id="KW-0560">Oxidoreductase</keyword>
<gene>
    <name evidence="3" type="ORF">GCM10008171_05760</name>
</gene>